<dbReference type="PIRSF" id="PIRSF030820">
    <property type="entry name" value="UCP030820"/>
    <property type="match status" value="1"/>
</dbReference>
<dbReference type="Proteomes" id="UP000586722">
    <property type="component" value="Unassembled WGS sequence"/>
</dbReference>
<evidence type="ECO:0000313" key="1">
    <source>
        <dbReference type="EMBL" id="NBN79105.1"/>
    </source>
</evidence>
<sequence>MTKIYANGAFTEEAWVRLEADETLPAHPFADGQRRKVSLARFLADPAAVIAAGDDAAVVIAAGEDVQQLEPHLARLPRVLVEFPKFTDGRGFSAARILREQLGYAGDIRAIGDFILDQIPLMRRCGVSSFEIVKPQIEAALKAGHWPEVTHYLQPVGTVAEIPAGTRPWARRPAAPQKPTQAAG</sequence>
<reference evidence="2" key="1">
    <citation type="submission" date="2020-01" db="EMBL/GenBank/DDBJ databases">
        <authorList>
            <person name="Fang Y."/>
            <person name="Sun R."/>
            <person name="Nie L."/>
            <person name="He J."/>
            <person name="Hao L."/>
            <person name="Wang L."/>
            <person name="Su S."/>
            <person name="Lv E."/>
            <person name="Zhang Z."/>
            <person name="Xie R."/>
            <person name="Liu H."/>
        </authorList>
    </citation>
    <scope>NUCLEOTIDE SEQUENCE [LARGE SCALE GENOMIC DNA]</scope>
    <source>
        <strain evidence="2">XCT-53</strain>
    </source>
</reference>
<keyword evidence="2" id="KW-1185">Reference proteome</keyword>
<comment type="caution">
    <text evidence="1">The sequence shown here is derived from an EMBL/GenBank/DDBJ whole genome shotgun (WGS) entry which is preliminary data.</text>
</comment>
<proteinExistence type="predicted"/>
<name>A0A7X5F5C2_9HYPH</name>
<dbReference type="InterPro" id="IPR008318">
    <property type="entry name" value="UCP030820"/>
</dbReference>
<dbReference type="AlphaFoldDB" id="A0A7X5F5C2"/>
<accession>A0A7X5F5C2</accession>
<protein>
    <submittedName>
        <fullName evidence="1">DUF934 domain-containing protein</fullName>
    </submittedName>
</protein>
<organism evidence="1 2">
    <name type="scientific">Pannonibacter tanglangensis</name>
    <dbReference type="NCBI Taxonomy" id="2750084"/>
    <lineage>
        <taxon>Bacteria</taxon>
        <taxon>Pseudomonadati</taxon>
        <taxon>Pseudomonadota</taxon>
        <taxon>Alphaproteobacteria</taxon>
        <taxon>Hyphomicrobiales</taxon>
        <taxon>Stappiaceae</taxon>
        <taxon>Pannonibacter</taxon>
    </lineage>
</organism>
<evidence type="ECO:0000313" key="2">
    <source>
        <dbReference type="Proteomes" id="UP000586722"/>
    </source>
</evidence>
<gene>
    <name evidence="1" type="ORF">GWI72_12575</name>
</gene>
<dbReference type="RefSeq" id="WP_161676538.1">
    <property type="nucleotide sequence ID" value="NZ_JAABLP010000003.1"/>
</dbReference>
<dbReference type="Pfam" id="PF06073">
    <property type="entry name" value="DUF934"/>
    <property type="match status" value="1"/>
</dbReference>
<dbReference type="EMBL" id="JAABLQ010000001">
    <property type="protein sequence ID" value="NBN79105.1"/>
    <property type="molecule type" value="Genomic_DNA"/>
</dbReference>